<proteinExistence type="predicted"/>
<evidence type="ECO:0000313" key="2">
    <source>
        <dbReference type="Proteomes" id="UP000034753"/>
    </source>
</evidence>
<comment type="caution">
    <text evidence="1">The sequence shown here is derived from an EMBL/GenBank/DDBJ whole genome shotgun (WGS) entry which is preliminary data.</text>
</comment>
<organism evidence="1 2">
    <name type="scientific">Candidatus Daviesbacteria bacterium GW2011_GWB1_41_5</name>
    <dbReference type="NCBI Taxonomy" id="1618429"/>
    <lineage>
        <taxon>Bacteria</taxon>
        <taxon>Candidatus Daviesiibacteriota</taxon>
    </lineage>
</organism>
<dbReference type="EMBL" id="LCBN01000081">
    <property type="protein sequence ID" value="KKS11195.1"/>
    <property type="molecule type" value="Genomic_DNA"/>
</dbReference>
<reference evidence="1 2" key="1">
    <citation type="journal article" date="2015" name="Nature">
        <title>rRNA introns, odd ribosomes, and small enigmatic genomes across a large radiation of phyla.</title>
        <authorList>
            <person name="Brown C.T."/>
            <person name="Hug L.A."/>
            <person name="Thomas B.C."/>
            <person name="Sharon I."/>
            <person name="Castelle C.J."/>
            <person name="Singh A."/>
            <person name="Wilkins M.J."/>
            <person name="Williams K.H."/>
            <person name="Banfield J.F."/>
        </authorList>
    </citation>
    <scope>NUCLEOTIDE SEQUENCE [LARGE SCALE GENOMIC DNA]</scope>
</reference>
<name>A0A0G0WE43_9BACT</name>
<dbReference type="AlphaFoldDB" id="A0A0G0WE43"/>
<accession>A0A0G0WE43</accession>
<protein>
    <submittedName>
        <fullName evidence="1">Uncharacterized protein</fullName>
    </submittedName>
</protein>
<evidence type="ECO:0000313" key="1">
    <source>
        <dbReference type="EMBL" id="KKS11195.1"/>
    </source>
</evidence>
<sequence>MVNLETLEGQCIYLAKKEAWNADDRATKELLSQGVPVEQSQMIVVSQQKTEEKSLLQRIFHKR</sequence>
<gene>
    <name evidence="1" type="ORF">UU67_C0081G0002</name>
</gene>
<dbReference type="Proteomes" id="UP000034753">
    <property type="component" value="Unassembled WGS sequence"/>
</dbReference>